<feature type="domain" description="Methyltransferase" evidence="1">
    <location>
        <begin position="54"/>
        <end position="120"/>
    </location>
</feature>
<organism evidence="2 3">
    <name type="scientific">Campylobacter hyointestinalis subsp. hyointestinalis</name>
    <dbReference type="NCBI Taxonomy" id="91352"/>
    <lineage>
        <taxon>Bacteria</taxon>
        <taxon>Pseudomonadati</taxon>
        <taxon>Campylobacterota</taxon>
        <taxon>Epsilonproteobacteria</taxon>
        <taxon>Campylobacterales</taxon>
        <taxon>Campylobacteraceae</taxon>
        <taxon>Campylobacter</taxon>
    </lineage>
</organism>
<evidence type="ECO:0000313" key="3">
    <source>
        <dbReference type="Proteomes" id="UP000239685"/>
    </source>
</evidence>
<comment type="caution">
    <text evidence="2">The sequence shown here is derived from an EMBL/GenBank/DDBJ whole genome shotgun (WGS) entry which is preliminary data.</text>
</comment>
<accession>A0A2S5J4Q6</accession>
<protein>
    <submittedName>
        <fullName evidence="2">SAM-dependent methyltransferase</fullName>
    </submittedName>
</protein>
<dbReference type="GO" id="GO:0008168">
    <property type="term" value="F:methyltransferase activity"/>
    <property type="evidence" value="ECO:0007669"/>
    <property type="project" value="UniProtKB-KW"/>
</dbReference>
<dbReference type="CDD" id="cd02440">
    <property type="entry name" value="AdoMet_MTases"/>
    <property type="match status" value="1"/>
</dbReference>
<keyword evidence="2" id="KW-0489">Methyltransferase</keyword>
<dbReference type="SUPFAM" id="SSF53335">
    <property type="entry name" value="S-adenosyl-L-methionine-dependent methyltransferases"/>
    <property type="match status" value="1"/>
</dbReference>
<dbReference type="Gene3D" id="3.40.50.150">
    <property type="entry name" value="Vaccinia Virus protein VP39"/>
    <property type="match status" value="1"/>
</dbReference>
<evidence type="ECO:0000259" key="1">
    <source>
        <dbReference type="Pfam" id="PF13649"/>
    </source>
</evidence>
<name>A0A2S5J4Q6_CAMHY</name>
<gene>
    <name evidence="2" type="ORF">CDQ78_03270</name>
</gene>
<dbReference type="Proteomes" id="UP000239685">
    <property type="component" value="Unassembled WGS sequence"/>
</dbReference>
<dbReference type="GO" id="GO:0032259">
    <property type="term" value="P:methylation"/>
    <property type="evidence" value="ECO:0007669"/>
    <property type="project" value="UniProtKB-KW"/>
</dbReference>
<dbReference type="Pfam" id="PF13649">
    <property type="entry name" value="Methyltransf_25"/>
    <property type="match status" value="1"/>
</dbReference>
<evidence type="ECO:0000313" key="2">
    <source>
        <dbReference type="EMBL" id="PPB72590.1"/>
    </source>
</evidence>
<proteinExistence type="predicted"/>
<sequence>MYNSKSFLKADILQNIWDKKSKTYPKFNNTKSAFQIEFFDFLTSSGVNFEGKSVIDVGCGTGVYTLFIAQKAKNVLGIDTSKDMLNALKQSAKDEGLNNIQTLQSGIYGVVSKFDIAFLTMSPALKNETDFKKFMSFADLRVYMNWAKPRTSNVLEPFFEKYGREQTAITITQLEAYLKNRQIPYKSKILNEFRSVKRSLSEAYENVSWHLEINGIKLPKEEILKELQKLAIDEFITEDLSSSMKVLVF</sequence>
<dbReference type="InterPro" id="IPR029063">
    <property type="entry name" value="SAM-dependent_MTases_sf"/>
</dbReference>
<keyword evidence="2" id="KW-0808">Transferase</keyword>
<dbReference type="AlphaFoldDB" id="A0A2S5J4Q6"/>
<dbReference type="EMBL" id="NIQP01000002">
    <property type="protein sequence ID" value="PPB72590.1"/>
    <property type="molecule type" value="Genomic_DNA"/>
</dbReference>
<reference evidence="2 3" key="1">
    <citation type="submission" date="2017-06" db="EMBL/GenBank/DDBJ databases">
        <title>Updating the genomic taxonomy and epidemiology of Campylobacter hyointestinalis; discovery in New Zealand farmed ruminants.</title>
        <authorList>
            <person name="Wilkinson D.A."/>
            <person name="Fayaz A."/>
            <person name="Biggs P.J."/>
            <person name="Midwinter A.C."/>
        </authorList>
    </citation>
    <scope>NUCLEOTIDE SEQUENCE [LARGE SCALE GENOMIC DNA]</scope>
    <source>
        <strain evidence="2 3">S1614a</strain>
    </source>
</reference>
<dbReference type="InterPro" id="IPR041698">
    <property type="entry name" value="Methyltransf_25"/>
</dbReference>